<sequence length="171" mass="19059">MKKKFVFSSLLVIVCLLTTISAQAYGFLGNKVPNPKGITYYIGSSVGSWNTDARHGVFAWDPAPEIVIYGQKYTKSQATIRFEYSSTDTNDYATEVSECRCSTSDYSNITFWADFGPLSDDREKETTAHEVGHSLGLAHEDDVPSIMVSGPEWLDSIYPVSDDWSGIRARY</sequence>
<keyword evidence="4" id="KW-0862">Zinc</keyword>
<feature type="domain" description="Peptidase M10 metallopeptidase" evidence="6">
    <location>
        <begin position="124"/>
        <end position="171"/>
    </location>
</feature>
<evidence type="ECO:0000256" key="5">
    <source>
        <dbReference type="SAM" id="SignalP"/>
    </source>
</evidence>
<dbReference type="InterPro" id="IPR024079">
    <property type="entry name" value="MetalloPept_cat_dom_sf"/>
</dbReference>
<protein>
    <submittedName>
        <fullName evidence="7">Matrixin family metalloprotease</fullName>
        <ecNumber evidence="7">3.4.24.-</ecNumber>
    </submittedName>
</protein>
<dbReference type="RefSeq" id="WP_379053345.1">
    <property type="nucleotide sequence ID" value="NZ_JBHUIK010000007.1"/>
</dbReference>
<evidence type="ECO:0000313" key="8">
    <source>
        <dbReference type="Proteomes" id="UP001597318"/>
    </source>
</evidence>
<evidence type="ECO:0000256" key="4">
    <source>
        <dbReference type="ARBA" id="ARBA00022833"/>
    </source>
</evidence>
<dbReference type="EMBL" id="JBHUIK010000007">
    <property type="protein sequence ID" value="MFD2216496.1"/>
    <property type="molecule type" value="Genomic_DNA"/>
</dbReference>
<name>A0ABW5C3T9_9BACI</name>
<evidence type="ECO:0000259" key="6">
    <source>
        <dbReference type="Pfam" id="PF00413"/>
    </source>
</evidence>
<keyword evidence="7" id="KW-0482">Metalloprotease</keyword>
<organism evidence="7 8">
    <name type="scientific">Metabacillus endolithicus</name>
    <dbReference type="NCBI Taxonomy" id="1535204"/>
    <lineage>
        <taxon>Bacteria</taxon>
        <taxon>Bacillati</taxon>
        <taxon>Bacillota</taxon>
        <taxon>Bacilli</taxon>
        <taxon>Bacillales</taxon>
        <taxon>Bacillaceae</taxon>
        <taxon>Metabacillus</taxon>
    </lineage>
</organism>
<evidence type="ECO:0000256" key="1">
    <source>
        <dbReference type="ARBA" id="ARBA00022670"/>
    </source>
</evidence>
<evidence type="ECO:0000313" key="7">
    <source>
        <dbReference type="EMBL" id="MFD2216496.1"/>
    </source>
</evidence>
<comment type="caution">
    <text evidence="7">The sequence shown here is derived from an EMBL/GenBank/DDBJ whole genome shotgun (WGS) entry which is preliminary data.</text>
</comment>
<dbReference type="Gene3D" id="3.40.390.10">
    <property type="entry name" value="Collagenase (Catalytic Domain)"/>
    <property type="match status" value="1"/>
</dbReference>
<keyword evidence="1" id="KW-0645">Protease</keyword>
<proteinExistence type="predicted"/>
<dbReference type="InterPro" id="IPR001818">
    <property type="entry name" value="Pept_M10_metallopeptidase"/>
</dbReference>
<keyword evidence="3 7" id="KW-0378">Hydrolase</keyword>
<keyword evidence="5" id="KW-0732">Signal</keyword>
<evidence type="ECO:0000256" key="3">
    <source>
        <dbReference type="ARBA" id="ARBA00022801"/>
    </source>
</evidence>
<reference evidence="8" key="1">
    <citation type="journal article" date="2019" name="Int. J. Syst. Evol. Microbiol.">
        <title>The Global Catalogue of Microorganisms (GCM) 10K type strain sequencing project: providing services to taxonomists for standard genome sequencing and annotation.</title>
        <authorList>
            <consortium name="The Broad Institute Genomics Platform"/>
            <consortium name="The Broad Institute Genome Sequencing Center for Infectious Disease"/>
            <person name="Wu L."/>
            <person name="Ma J."/>
        </authorList>
    </citation>
    <scope>NUCLEOTIDE SEQUENCE [LARGE SCALE GENOMIC DNA]</scope>
    <source>
        <strain evidence="8">CGMCC 1.15474</strain>
    </source>
</reference>
<dbReference type="Proteomes" id="UP001597318">
    <property type="component" value="Unassembled WGS sequence"/>
</dbReference>
<evidence type="ECO:0000256" key="2">
    <source>
        <dbReference type="ARBA" id="ARBA00022723"/>
    </source>
</evidence>
<accession>A0ABW5C3T9</accession>
<keyword evidence="2" id="KW-0479">Metal-binding</keyword>
<gene>
    <name evidence="7" type="ORF">ACFSKK_22735</name>
</gene>
<dbReference type="GO" id="GO:0008237">
    <property type="term" value="F:metallopeptidase activity"/>
    <property type="evidence" value="ECO:0007669"/>
    <property type="project" value="UniProtKB-KW"/>
</dbReference>
<feature type="signal peptide" evidence="5">
    <location>
        <begin position="1"/>
        <end position="24"/>
    </location>
</feature>
<dbReference type="SUPFAM" id="SSF55486">
    <property type="entry name" value="Metalloproteases ('zincins'), catalytic domain"/>
    <property type="match status" value="1"/>
</dbReference>
<dbReference type="Pfam" id="PF00413">
    <property type="entry name" value="Peptidase_M10"/>
    <property type="match status" value="1"/>
</dbReference>
<feature type="chain" id="PRO_5045064765" evidence="5">
    <location>
        <begin position="25"/>
        <end position="171"/>
    </location>
</feature>
<dbReference type="EC" id="3.4.24.-" evidence="7"/>
<keyword evidence="8" id="KW-1185">Reference proteome</keyword>